<evidence type="ECO:0000313" key="2">
    <source>
        <dbReference type="EMBL" id="KAF4471493.1"/>
    </source>
</evidence>
<sequence length="539" mass="60501">MAELEAVSRVLSTVGFGTELINLPNILTSIASSVQAISEQRQSGKKKCTELLLDAITLTDIIENPNTNCTEIPVEKLKNLILEIQNCVDGFAKKDLVGDIAEATFKGQYSQLRDEYRHWEGRYILFSIWRKLRKVLETTRAPPSKHSPVNLMIETSSITWQGSIGRGRLASLGDVECRRLDVGFSSRHALQLYQDFQRGAHVQIIHGIAEINNQYYVVMQDCSEFTTLKSWRGDASRGLTLSARARIAYDVAQSVAWFHEGGLLVKFLTESYVRLKNSQNSRQQPILTQLQYARHLYEKTDSVRIDVRYEAPEILTELLEPDGNSKPHSHATDVWSLGIVIWQILTDGSPYQLEDDMYLHKPKEEIAALKRRLEVSSRPGEFPSDLPSSLVEIIQNCWSPLGQGRPSAKAVAGSLLRTQALLDSAVNYPIQDGVDSPVSPYSLQELDQARSTAWALIQGARKRSEQQHEQNSQLGEGFVEVLLHYAKDLSHPECAFLIGGLIWWELVNPWWIQDSFTPRSLGCIGMLAGTLTPPATAFE</sequence>
<dbReference type="InterPro" id="IPR011009">
    <property type="entry name" value="Kinase-like_dom_sf"/>
</dbReference>
<accession>A0A8H4LPP0</accession>
<organism evidence="2 3">
    <name type="scientific">Fusarium albosuccineum</name>
    <dbReference type="NCBI Taxonomy" id="1237068"/>
    <lineage>
        <taxon>Eukaryota</taxon>
        <taxon>Fungi</taxon>
        <taxon>Dikarya</taxon>
        <taxon>Ascomycota</taxon>
        <taxon>Pezizomycotina</taxon>
        <taxon>Sordariomycetes</taxon>
        <taxon>Hypocreomycetidae</taxon>
        <taxon>Hypocreales</taxon>
        <taxon>Nectriaceae</taxon>
        <taxon>Fusarium</taxon>
        <taxon>Fusarium decemcellulare species complex</taxon>
    </lineage>
</organism>
<evidence type="ECO:0000259" key="1">
    <source>
        <dbReference type="PROSITE" id="PS50011"/>
    </source>
</evidence>
<dbReference type="GO" id="GO:0005524">
    <property type="term" value="F:ATP binding"/>
    <property type="evidence" value="ECO:0007669"/>
    <property type="project" value="InterPro"/>
</dbReference>
<keyword evidence="2" id="KW-0675">Receptor</keyword>
<dbReference type="OrthoDB" id="4062651at2759"/>
<dbReference type="GO" id="GO:0004674">
    <property type="term" value="F:protein serine/threonine kinase activity"/>
    <property type="evidence" value="ECO:0007669"/>
    <property type="project" value="TreeGrafter"/>
</dbReference>
<dbReference type="InterPro" id="IPR001245">
    <property type="entry name" value="Ser-Thr/Tyr_kinase_cat_dom"/>
</dbReference>
<dbReference type="PANTHER" id="PTHR44329">
    <property type="entry name" value="SERINE/THREONINE-PROTEIN KINASE TNNI3K-RELATED"/>
    <property type="match status" value="1"/>
</dbReference>
<dbReference type="EMBL" id="JAADYS010000199">
    <property type="protein sequence ID" value="KAF4471493.1"/>
    <property type="molecule type" value="Genomic_DNA"/>
</dbReference>
<evidence type="ECO:0000313" key="3">
    <source>
        <dbReference type="Proteomes" id="UP000554235"/>
    </source>
</evidence>
<dbReference type="InterPro" id="IPR000719">
    <property type="entry name" value="Prot_kinase_dom"/>
</dbReference>
<dbReference type="Proteomes" id="UP000554235">
    <property type="component" value="Unassembled WGS sequence"/>
</dbReference>
<reference evidence="2 3" key="1">
    <citation type="submission" date="2020-01" db="EMBL/GenBank/DDBJ databases">
        <title>Identification and distribution of gene clusters putatively required for synthesis of sphingolipid metabolism inhibitors in phylogenetically diverse species of the filamentous fungus Fusarium.</title>
        <authorList>
            <person name="Kim H.-S."/>
            <person name="Busman M."/>
            <person name="Brown D.W."/>
            <person name="Divon H."/>
            <person name="Uhlig S."/>
            <person name="Proctor R.H."/>
        </authorList>
    </citation>
    <scope>NUCLEOTIDE SEQUENCE [LARGE SCALE GENOMIC DNA]</scope>
    <source>
        <strain evidence="2 3">NRRL 20459</strain>
    </source>
</reference>
<dbReference type="InterPro" id="IPR051681">
    <property type="entry name" value="Ser/Thr_Kinases-Pseudokinases"/>
</dbReference>
<dbReference type="PROSITE" id="PS50011">
    <property type="entry name" value="PROTEIN_KINASE_DOM"/>
    <property type="match status" value="1"/>
</dbReference>
<dbReference type="Gene3D" id="1.10.510.10">
    <property type="entry name" value="Transferase(Phosphotransferase) domain 1"/>
    <property type="match status" value="1"/>
</dbReference>
<dbReference type="SUPFAM" id="SSF56112">
    <property type="entry name" value="Protein kinase-like (PK-like)"/>
    <property type="match status" value="1"/>
</dbReference>
<name>A0A8H4LPP0_9HYPO</name>
<dbReference type="Pfam" id="PF07714">
    <property type="entry name" value="PK_Tyr_Ser-Thr"/>
    <property type="match status" value="1"/>
</dbReference>
<keyword evidence="3" id="KW-1185">Reference proteome</keyword>
<gene>
    <name evidence="2" type="ORF">FALBO_1584</name>
</gene>
<dbReference type="AlphaFoldDB" id="A0A8H4LPP0"/>
<protein>
    <submittedName>
        <fullName evidence="2">Isoform 4 of fibroblast growth factor receptor 1-A</fullName>
    </submittedName>
</protein>
<comment type="caution">
    <text evidence="2">The sequence shown here is derived from an EMBL/GenBank/DDBJ whole genome shotgun (WGS) entry which is preliminary data.</text>
</comment>
<proteinExistence type="predicted"/>
<feature type="domain" description="Protein kinase" evidence="1">
    <location>
        <begin position="153"/>
        <end position="422"/>
    </location>
</feature>